<dbReference type="Proteomes" id="UP000005870">
    <property type="component" value="Chromosome"/>
</dbReference>
<feature type="domain" description="GIY-YIG" evidence="2">
    <location>
        <begin position="5"/>
        <end position="80"/>
    </location>
</feature>
<dbReference type="Pfam" id="PF01541">
    <property type="entry name" value="GIY-YIG"/>
    <property type="match status" value="1"/>
</dbReference>
<evidence type="ECO:0000313" key="3">
    <source>
        <dbReference type="EMBL" id="AER55670.1"/>
    </source>
</evidence>
<dbReference type="CDD" id="cd10456">
    <property type="entry name" value="GIY-YIG_UPF0213"/>
    <property type="match status" value="1"/>
</dbReference>
<reference evidence="3 4" key="1">
    <citation type="journal article" date="2012" name="J. Bacteriol.">
        <title>Complete Genome Sequence of the BTEX-Degrading Bacterium Pseudoxanthomonas spadix BD-a59.</title>
        <authorList>
            <person name="Lee S.H."/>
            <person name="Jin H.M."/>
            <person name="Lee H.J."/>
            <person name="Kim J.M."/>
            <person name="Jeon C.O."/>
        </authorList>
    </citation>
    <scope>NUCLEOTIDE SEQUENCE [LARGE SCALE GENOMIC DNA]</scope>
    <source>
        <strain evidence="3 4">BD-a59</strain>
    </source>
</reference>
<name>G7UQ58_PSEUP</name>
<dbReference type="STRING" id="1045855.DSC_05085"/>
<evidence type="ECO:0000259" key="2">
    <source>
        <dbReference type="PROSITE" id="PS50164"/>
    </source>
</evidence>
<gene>
    <name evidence="3" type="ordered locus">DSC_05085</name>
</gene>
<evidence type="ECO:0000256" key="1">
    <source>
        <dbReference type="ARBA" id="ARBA00007435"/>
    </source>
</evidence>
<dbReference type="HOGENOM" id="CLU_135650_0_2_6"/>
<dbReference type="SUPFAM" id="SSF82771">
    <property type="entry name" value="GIY-YIG endonuclease"/>
    <property type="match status" value="1"/>
</dbReference>
<sequence>MPTPTSWSVYLLQCRDGSYYCGISNDVQARFQAHVQGRGARYTRAHPPVCILASRSYPDRASAARAEWQVKQLPRDRKLAWLLGETGVVALT</sequence>
<dbReference type="RefSeq" id="WP_014159847.1">
    <property type="nucleotide sequence ID" value="NC_016147.2"/>
</dbReference>
<accession>G7UQ58</accession>
<keyword evidence="4" id="KW-1185">Reference proteome</keyword>
<dbReference type="OrthoDB" id="9797095at2"/>
<dbReference type="eggNOG" id="COG2827">
    <property type="taxonomic scope" value="Bacteria"/>
</dbReference>
<dbReference type="PANTHER" id="PTHR34477">
    <property type="entry name" value="UPF0213 PROTEIN YHBQ"/>
    <property type="match status" value="1"/>
</dbReference>
<protein>
    <submittedName>
        <fullName evidence="3">GIY-YIG nuclease superfamily protein</fullName>
    </submittedName>
</protein>
<dbReference type="EMBL" id="CP003093">
    <property type="protein sequence ID" value="AER55670.1"/>
    <property type="molecule type" value="Genomic_DNA"/>
</dbReference>
<dbReference type="AlphaFoldDB" id="G7UQ58"/>
<dbReference type="InterPro" id="IPR000305">
    <property type="entry name" value="GIY-YIG_endonuc"/>
</dbReference>
<dbReference type="InterPro" id="IPR050190">
    <property type="entry name" value="UPF0213_domain"/>
</dbReference>
<evidence type="ECO:0000313" key="4">
    <source>
        <dbReference type="Proteomes" id="UP000005870"/>
    </source>
</evidence>
<organism evidence="3 4">
    <name type="scientific">Pseudoxanthomonas spadix (strain BD-a59)</name>
    <dbReference type="NCBI Taxonomy" id="1045855"/>
    <lineage>
        <taxon>Bacteria</taxon>
        <taxon>Pseudomonadati</taxon>
        <taxon>Pseudomonadota</taxon>
        <taxon>Gammaproteobacteria</taxon>
        <taxon>Lysobacterales</taxon>
        <taxon>Lysobacteraceae</taxon>
        <taxon>Pseudoxanthomonas</taxon>
    </lineage>
</organism>
<dbReference type="KEGG" id="psd:DSC_05085"/>
<proteinExistence type="inferred from homology"/>
<comment type="similarity">
    <text evidence="1">Belongs to the UPF0213 family.</text>
</comment>
<dbReference type="InterPro" id="IPR035901">
    <property type="entry name" value="GIY-YIG_endonuc_sf"/>
</dbReference>
<dbReference type="Gene3D" id="3.40.1440.10">
    <property type="entry name" value="GIY-YIG endonuclease"/>
    <property type="match status" value="1"/>
</dbReference>
<dbReference type="PANTHER" id="PTHR34477:SF1">
    <property type="entry name" value="UPF0213 PROTEIN YHBQ"/>
    <property type="match status" value="1"/>
</dbReference>
<dbReference type="PROSITE" id="PS50164">
    <property type="entry name" value="GIY_YIG"/>
    <property type="match status" value="1"/>
</dbReference>